<organism evidence="1">
    <name type="scientific">Anguilla anguilla</name>
    <name type="common">European freshwater eel</name>
    <name type="synonym">Muraena anguilla</name>
    <dbReference type="NCBI Taxonomy" id="7936"/>
    <lineage>
        <taxon>Eukaryota</taxon>
        <taxon>Metazoa</taxon>
        <taxon>Chordata</taxon>
        <taxon>Craniata</taxon>
        <taxon>Vertebrata</taxon>
        <taxon>Euteleostomi</taxon>
        <taxon>Actinopterygii</taxon>
        <taxon>Neopterygii</taxon>
        <taxon>Teleostei</taxon>
        <taxon>Anguilliformes</taxon>
        <taxon>Anguillidae</taxon>
        <taxon>Anguilla</taxon>
    </lineage>
</organism>
<reference evidence="1" key="2">
    <citation type="journal article" date="2015" name="Fish Shellfish Immunol.">
        <title>Early steps in the European eel (Anguilla anguilla)-Vibrio vulnificus interaction in the gills: Role of the RtxA13 toxin.</title>
        <authorList>
            <person name="Callol A."/>
            <person name="Pajuelo D."/>
            <person name="Ebbesson L."/>
            <person name="Teles M."/>
            <person name="MacKenzie S."/>
            <person name="Amaro C."/>
        </authorList>
    </citation>
    <scope>NUCLEOTIDE SEQUENCE</scope>
</reference>
<reference evidence="1" key="1">
    <citation type="submission" date="2014-11" db="EMBL/GenBank/DDBJ databases">
        <authorList>
            <person name="Amaro Gonzalez C."/>
        </authorList>
    </citation>
    <scope>NUCLEOTIDE SEQUENCE</scope>
</reference>
<evidence type="ECO:0000313" key="1">
    <source>
        <dbReference type="EMBL" id="JAH43596.1"/>
    </source>
</evidence>
<name>A0A0E9SQL2_ANGAN</name>
<dbReference type="EMBL" id="GBXM01064981">
    <property type="protein sequence ID" value="JAH43596.1"/>
    <property type="molecule type" value="Transcribed_RNA"/>
</dbReference>
<dbReference type="AlphaFoldDB" id="A0A0E9SQL2"/>
<sequence length="34" mass="3948">MNSQAFPCRHTMPHIYPENIIKQPSGLLRLLARN</sequence>
<protein>
    <submittedName>
        <fullName evidence="1">Uncharacterized protein</fullName>
    </submittedName>
</protein>
<proteinExistence type="predicted"/>
<accession>A0A0E9SQL2</accession>